<dbReference type="Pfam" id="PF01420">
    <property type="entry name" value="Methylase_S"/>
    <property type="match status" value="1"/>
</dbReference>
<evidence type="ECO:0000256" key="3">
    <source>
        <dbReference type="ARBA" id="ARBA00023125"/>
    </source>
</evidence>
<feature type="domain" description="Type I restriction modification DNA specificity" evidence="5">
    <location>
        <begin position="6"/>
        <end position="96"/>
    </location>
</feature>
<evidence type="ECO:0000313" key="7">
    <source>
        <dbReference type="Proteomes" id="UP001321763"/>
    </source>
</evidence>
<proteinExistence type="inferred from homology"/>
<evidence type="ECO:0000256" key="2">
    <source>
        <dbReference type="ARBA" id="ARBA00022747"/>
    </source>
</evidence>
<feature type="coiled-coil region" evidence="4">
    <location>
        <begin position="80"/>
        <end position="107"/>
    </location>
</feature>
<evidence type="ECO:0000256" key="1">
    <source>
        <dbReference type="ARBA" id="ARBA00010923"/>
    </source>
</evidence>
<name>A0ABC8EG03_CLOTA</name>
<dbReference type="InterPro" id="IPR052021">
    <property type="entry name" value="Type-I_RS_S_subunit"/>
</dbReference>
<dbReference type="GO" id="GO:0009307">
    <property type="term" value="P:DNA restriction-modification system"/>
    <property type="evidence" value="ECO:0007669"/>
    <property type="project" value="UniProtKB-KW"/>
</dbReference>
<keyword evidence="3" id="KW-0238">DNA-binding</keyword>
<evidence type="ECO:0000256" key="4">
    <source>
        <dbReference type="SAM" id="Coils"/>
    </source>
</evidence>
<reference evidence="6 7" key="1">
    <citation type="submission" date="2022-09" db="EMBL/GenBank/DDBJ databases">
        <title>complete genome sequences of Clostridium tetani str. KHSU-234311-028 isolated from soil.</title>
        <authorList>
            <person name="Sekizuka T."/>
            <person name="Shitada C."/>
            <person name="Takahashi M."/>
            <person name="Kuroda M."/>
        </authorList>
    </citation>
    <scope>NUCLEOTIDE SEQUENCE [LARGE SCALE GENOMIC DNA]</scope>
    <source>
        <strain evidence="6 7">KHSU-234311-028</strain>
    </source>
</reference>
<dbReference type="AlphaFoldDB" id="A0ABC8EG03"/>
<dbReference type="InterPro" id="IPR044946">
    <property type="entry name" value="Restrct_endonuc_typeI_TRD_sf"/>
</dbReference>
<evidence type="ECO:0000259" key="5">
    <source>
        <dbReference type="Pfam" id="PF01420"/>
    </source>
</evidence>
<dbReference type="PANTHER" id="PTHR30408:SF12">
    <property type="entry name" value="TYPE I RESTRICTION ENZYME MJAVIII SPECIFICITY SUBUNIT"/>
    <property type="match status" value="1"/>
</dbReference>
<protein>
    <recommendedName>
        <fullName evidence="5">Type I restriction modification DNA specificity domain-containing protein</fullName>
    </recommendedName>
</protein>
<dbReference type="GO" id="GO:0003677">
    <property type="term" value="F:DNA binding"/>
    <property type="evidence" value="ECO:0007669"/>
    <property type="project" value="UniProtKB-KW"/>
</dbReference>
<accession>A0ABC8EG03</accession>
<evidence type="ECO:0000313" key="6">
    <source>
        <dbReference type="EMBL" id="BDR82072.1"/>
    </source>
</evidence>
<dbReference type="Gene3D" id="3.90.220.20">
    <property type="entry name" value="DNA methylase specificity domains"/>
    <property type="match status" value="1"/>
</dbReference>
<keyword evidence="4" id="KW-0175">Coiled coil</keyword>
<dbReference type="Proteomes" id="UP001321763">
    <property type="component" value="Chromosome"/>
</dbReference>
<comment type="similarity">
    <text evidence="1">Belongs to the type-I restriction system S methylase family.</text>
</comment>
<dbReference type="PANTHER" id="PTHR30408">
    <property type="entry name" value="TYPE-1 RESTRICTION ENZYME ECOKI SPECIFICITY PROTEIN"/>
    <property type="match status" value="1"/>
</dbReference>
<dbReference type="InterPro" id="IPR000055">
    <property type="entry name" value="Restrct_endonuc_typeI_TRD"/>
</dbReference>
<keyword evidence="2" id="KW-0680">Restriction system</keyword>
<dbReference type="EMBL" id="AP026818">
    <property type="protein sequence ID" value="BDR82072.1"/>
    <property type="molecule type" value="Genomic_DNA"/>
</dbReference>
<dbReference type="SUPFAM" id="SSF116734">
    <property type="entry name" value="DNA methylase specificity domain"/>
    <property type="match status" value="1"/>
</dbReference>
<sequence>MSDEYEEYYLNQRNAKLQIKSKSLLNKYYLTYLLKVPEVKKRLTGINRGVRQANIANKDILNLEVPLPPIELQNQFADFVNEVDKLKFEMEKSLKELENNFNSLMQKAFKGELFN</sequence>
<organism evidence="6 7">
    <name type="scientific">Clostridium tetani</name>
    <dbReference type="NCBI Taxonomy" id="1513"/>
    <lineage>
        <taxon>Bacteria</taxon>
        <taxon>Bacillati</taxon>
        <taxon>Bacillota</taxon>
        <taxon>Clostridia</taxon>
        <taxon>Eubacteriales</taxon>
        <taxon>Clostridiaceae</taxon>
        <taxon>Clostridium</taxon>
    </lineage>
</organism>
<gene>
    <name evidence="6" type="ORF">K234311028_23180</name>
</gene>